<dbReference type="NCBIfam" id="TIGR00222">
    <property type="entry name" value="panB"/>
    <property type="match status" value="1"/>
</dbReference>
<evidence type="ECO:0000256" key="6">
    <source>
        <dbReference type="ARBA" id="ARBA00049172"/>
    </source>
</evidence>
<evidence type="ECO:0000256" key="7">
    <source>
        <dbReference type="RuleBase" id="RU362100"/>
    </source>
</evidence>
<dbReference type="AlphaFoldDB" id="A0ABC9AM07"/>
<evidence type="ECO:0000256" key="4">
    <source>
        <dbReference type="ARBA" id="ARBA00022531"/>
    </source>
</evidence>
<keyword evidence="9" id="KW-1185">Reference proteome</keyword>
<dbReference type="GO" id="GO:0003864">
    <property type="term" value="F:3-methyl-2-oxobutanoate hydroxymethyltransferase activity"/>
    <property type="evidence" value="ECO:0007669"/>
    <property type="project" value="UniProtKB-EC"/>
</dbReference>
<dbReference type="GO" id="GO:0015940">
    <property type="term" value="P:pantothenate biosynthetic process"/>
    <property type="evidence" value="ECO:0007669"/>
    <property type="project" value="UniProtKB-KW"/>
</dbReference>
<dbReference type="InterPro" id="IPR015813">
    <property type="entry name" value="Pyrv/PenolPyrv_kinase-like_dom"/>
</dbReference>
<dbReference type="EC" id="2.1.2.11" evidence="3 7"/>
<organism evidence="8 9">
    <name type="scientific">Urochloa decumbens</name>
    <dbReference type="NCBI Taxonomy" id="240449"/>
    <lineage>
        <taxon>Eukaryota</taxon>
        <taxon>Viridiplantae</taxon>
        <taxon>Streptophyta</taxon>
        <taxon>Embryophyta</taxon>
        <taxon>Tracheophyta</taxon>
        <taxon>Spermatophyta</taxon>
        <taxon>Magnoliopsida</taxon>
        <taxon>Liliopsida</taxon>
        <taxon>Poales</taxon>
        <taxon>Poaceae</taxon>
        <taxon>PACMAD clade</taxon>
        <taxon>Panicoideae</taxon>
        <taxon>Panicodae</taxon>
        <taxon>Paniceae</taxon>
        <taxon>Melinidinae</taxon>
        <taxon>Urochloa</taxon>
    </lineage>
</organism>
<dbReference type="GO" id="GO:0015979">
    <property type="term" value="P:photosynthesis"/>
    <property type="evidence" value="ECO:0007669"/>
    <property type="project" value="UniProtKB-KW"/>
</dbReference>
<gene>
    <name evidence="8" type="ORF">URODEC1_LOCUS54891</name>
</gene>
<dbReference type="PANTHER" id="PTHR20881:SF0">
    <property type="entry name" value="3-METHYL-2-OXOBUTANOATE HYDROXYMETHYLTRANSFERASE"/>
    <property type="match status" value="1"/>
</dbReference>
<dbReference type="NCBIfam" id="NF001452">
    <property type="entry name" value="PRK00311.1"/>
    <property type="match status" value="1"/>
</dbReference>
<dbReference type="HAMAP" id="MF_00156">
    <property type="entry name" value="PanB"/>
    <property type="match status" value="1"/>
</dbReference>
<reference evidence="8" key="1">
    <citation type="submission" date="2024-10" db="EMBL/GenBank/DDBJ databases">
        <authorList>
            <person name="Ryan C."/>
        </authorList>
    </citation>
    <scope>NUCLEOTIDE SEQUENCE [LARGE SCALE GENOMIC DNA]</scope>
</reference>
<dbReference type="SUPFAM" id="SSF51621">
    <property type="entry name" value="Phosphoenolpyruvate/pyruvate domain"/>
    <property type="match status" value="1"/>
</dbReference>
<keyword evidence="4" id="KW-0602">Photosynthesis</keyword>
<comment type="similarity">
    <text evidence="2 7">Belongs to the PanB family.</text>
</comment>
<dbReference type="InterPro" id="IPR040442">
    <property type="entry name" value="Pyrv_kinase-like_dom_sf"/>
</dbReference>
<keyword evidence="5 7" id="KW-0808">Transferase</keyword>
<evidence type="ECO:0000256" key="1">
    <source>
        <dbReference type="ARBA" id="ARBA00005033"/>
    </source>
</evidence>
<evidence type="ECO:0000256" key="3">
    <source>
        <dbReference type="ARBA" id="ARBA00012618"/>
    </source>
</evidence>
<comment type="function">
    <text evidence="7">Catalyzes the reversible reaction in which hydroxymethyl group from 5,10-methylenetetrahydrofolate is transferred onto alpha-ketoisovalerate to form ketopantoate.</text>
</comment>
<dbReference type="FunFam" id="3.20.20.60:FF:000003">
    <property type="entry name" value="3-methyl-2-oxobutanoate hydroxymethyltransferase"/>
    <property type="match status" value="1"/>
</dbReference>
<accession>A0ABC9AM07</accession>
<dbReference type="EMBL" id="OZ075130">
    <property type="protein sequence ID" value="CAL4978695.1"/>
    <property type="molecule type" value="Genomic_DNA"/>
</dbReference>
<dbReference type="CDD" id="cd06557">
    <property type="entry name" value="KPHMT-like"/>
    <property type="match status" value="1"/>
</dbReference>
<evidence type="ECO:0000256" key="5">
    <source>
        <dbReference type="ARBA" id="ARBA00022679"/>
    </source>
</evidence>
<keyword evidence="7" id="KW-0566">Pantothenate biosynthesis</keyword>
<evidence type="ECO:0000313" key="9">
    <source>
        <dbReference type="Proteomes" id="UP001497457"/>
    </source>
</evidence>
<comment type="pathway">
    <text evidence="1 7">Cofactor biosynthesis; (R)-pantothenate biosynthesis; (R)-pantoate from 3-methyl-2-oxobutanoate: step 1/2.</text>
</comment>
<dbReference type="Proteomes" id="UP001497457">
    <property type="component" value="Chromosome 20rd"/>
</dbReference>
<proteinExistence type="inferred from homology"/>
<evidence type="ECO:0000256" key="2">
    <source>
        <dbReference type="ARBA" id="ARBA00008676"/>
    </source>
</evidence>
<dbReference type="Gene3D" id="3.20.20.60">
    <property type="entry name" value="Phosphoenolpyruvate-binding domains"/>
    <property type="match status" value="1"/>
</dbReference>
<evidence type="ECO:0000313" key="8">
    <source>
        <dbReference type="EMBL" id="CAL4978695.1"/>
    </source>
</evidence>
<dbReference type="PANTHER" id="PTHR20881">
    <property type="entry name" value="3-METHYL-2-OXOBUTANOATE HYDROXYMETHYLTRANSFERASE"/>
    <property type="match status" value="1"/>
</dbReference>
<dbReference type="InterPro" id="IPR003700">
    <property type="entry name" value="Pantoate_hydroxy_MeTrfase"/>
</dbReference>
<protein>
    <recommendedName>
        <fullName evidence="3 7">3-methyl-2-oxobutanoate hydroxymethyltransferase</fullName>
        <ecNumber evidence="3 7">2.1.2.11</ecNumber>
    </recommendedName>
</protein>
<dbReference type="Pfam" id="PF02548">
    <property type="entry name" value="Pantoate_transf"/>
    <property type="match status" value="1"/>
</dbReference>
<comment type="catalytic activity">
    <reaction evidence="6 7">
        <text>(6R)-5,10-methylene-5,6,7,8-tetrahydrofolate + 3-methyl-2-oxobutanoate + H2O = 2-dehydropantoate + (6S)-5,6,7,8-tetrahydrofolate</text>
        <dbReference type="Rhea" id="RHEA:11824"/>
        <dbReference type="ChEBI" id="CHEBI:11561"/>
        <dbReference type="ChEBI" id="CHEBI:11851"/>
        <dbReference type="ChEBI" id="CHEBI:15377"/>
        <dbReference type="ChEBI" id="CHEBI:15636"/>
        <dbReference type="ChEBI" id="CHEBI:57453"/>
        <dbReference type="EC" id="2.1.2.11"/>
    </reaction>
</comment>
<name>A0ABC9AM07_9POAL</name>
<sequence>MQRAALAPISHQPAHAHARIAGGTIIRPLRQSFRHLPPSWRLLSHAPEAAVYGGGGGARPGHQEAAPPARPVTLATLRGKHRRGEPITMVTAYDYSSAVHVDSAGIDLILVGDSAAMVAHGHDNTLPISLDLMLEHCRAVVRGAPRPLIVGDLPFGSYESSPAQAVESAVRLVKQGGVDVVKMEGGAPSRVSAAKAIVEAGIAVMGHVGLTPQAISALGGFRAQGKTVDSALKVVEAALALQDAGCFAVVLECVPAPVAAAATTALQIPTIGIGAGPLCSGQVLVYHDLLGMFQSPAHSKVTPKFCKQFANVGAVISKALTEYREEVEARSFPDAIYTPYKMSSADADAFANVLQRMGFDGPAAAAAAAADNYSEKLAGRKPQEMNTNGVLTARAAV</sequence>